<dbReference type="InterPro" id="IPR000883">
    <property type="entry name" value="Cyt_C_Oxase_1"/>
</dbReference>
<keyword evidence="1" id="KW-0813">Transport</keyword>
<dbReference type="PANTHER" id="PTHR10422">
    <property type="entry name" value="CYTOCHROME C OXIDASE SUBUNIT 1"/>
    <property type="match status" value="1"/>
</dbReference>
<dbReference type="EMBL" id="AP018248">
    <property type="protein sequence ID" value="BAZ02561.1"/>
    <property type="molecule type" value="Genomic_DNA"/>
</dbReference>
<reference evidence="7 8" key="1">
    <citation type="submission" date="2017-06" db="EMBL/GenBank/DDBJ databases">
        <title>Genome sequencing of cyanobaciteial culture collection at National Institute for Environmental Studies (NIES).</title>
        <authorList>
            <person name="Hirose Y."/>
            <person name="Shimura Y."/>
            <person name="Fujisawa T."/>
            <person name="Nakamura Y."/>
            <person name="Kawachi M."/>
        </authorList>
    </citation>
    <scope>NUCLEOTIDE SEQUENCE [LARGE SCALE GENOMIC DNA]</scope>
    <source>
        <strain evidence="7 8">NIES-37</strain>
    </source>
</reference>
<dbReference type="InterPro" id="IPR023616">
    <property type="entry name" value="Cyt_c_oxase-like_su1_dom"/>
</dbReference>
<dbReference type="Gene3D" id="1.20.210.10">
    <property type="entry name" value="Cytochrome c oxidase-like, subunit I domain"/>
    <property type="match status" value="1"/>
</dbReference>
<dbReference type="Proteomes" id="UP000218785">
    <property type="component" value="Chromosome"/>
</dbReference>
<feature type="region of interest" description="Disordered" evidence="4">
    <location>
        <begin position="1"/>
        <end position="21"/>
    </location>
</feature>
<dbReference type="AlphaFoldDB" id="A0A1Z4NA25"/>
<dbReference type="GO" id="GO:0009060">
    <property type="term" value="P:aerobic respiration"/>
    <property type="evidence" value="ECO:0007669"/>
    <property type="project" value="InterPro"/>
</dbReference>
<organism evidence="7 8">
    <name type="scientific">Tolypothrix tenuis PCC 7101</name>
    <dbReference type="NCBI Taxonomy" id="231146"/>
    <lineage>
        <taxon>Bacteria</taxon>
        <taxon>Bacillati</taxon>
        <taxon>Cyanobacteriota</taxon>
        <taxon>Cyanophyceae</taxon>
        <taxon>Nostocales</taxon>
        <taxon>Tolypothrichaceae</taxon>
        <taxon>Tolypothrix</taxon>
    </lineage>
</organism>
<evidence type="ECO:0000256" key="4">
    <source>
        <dbReference type="SAM" id="MobiDB-lite"/>
    </source>
</evidence>
<keyword evidence="5" id="KW-1133">Transmembrane helix</keyword>
<sequence>MTNISVKNVNLPSEEPHHESPGNWKEYFSFSTDHKVIGIQYLVTAFIFFLVGGIFAMVIRGELITPESDLVDRTFYNGMFTMHGTVMLFLWTFPSLVELTTDILC</sequence>
<protein>
    <submittedName>
        <fullName evidence="7">Cytochrome c oxidase subunit I</fullName>
    </submittedName>
</protein>
<feature type="transmembrane region" description="Helical" evidence="5">
    <location>
        <begin position="75"/>
        <end position="93"/>
    </location>
</feature>
<dbReference type="GO" id="GO:0015990">
    <property type="term" value="P:electron transport coupled proton transport"/>
    <property type="evidence" value="ECO:0007669"/>
    <property type="project" value="TreeGrafter"/>
</dbReference>
<evidence type="ECO:0000313" key="8">
    <source>
        <dbReference type="Proteomes" id="UP000218785"/>
    </source>
</evidence>
<dbReference type="PANTHER" id="PTHR10422:SF18">
    <property type="entry name" value="CYTOCHROME C OXIDASE SUBUNIT 1"/>
    <property type="match status" value="1"/>
</dbReference>
<dbReference type="PROSITE" id="PS50855">
    <property type="entry name" value="COX1"/>
    <property type="match status" value="1"/>
</dbReference>
<keyword evidence="8" id="KW-1185">Reference proteome</keyword>
<dbReference type="KEGG" id="ttq:NIES37_65740"/>
<dbReference type="GO" id="GO:0016020">
    <property type="term" value="C:membrane"/>
    <property type="evidence" value="ECO:0007669"/>
    <property type="project" value="InterPro"/>
</dbReference>
<dbReference type="PRINTS" id="PR01165">
    <property type="entry name" value="CYCOXIDASEI"/>
</dbReference>
<comment type="function">
    <text evidence="3">Cytochrome c oxidase is the component of the respiratory chain that catalyzes the reduction of oxygen to water. Subunits 1-3 form the functional core of the enzyme complex. CO I is the catalytic subunit of the enzyme. Electrons originating in cytochrome c are transferred via the copper A center of subunit 2 and heme A of subunit 1 to the bimetallic center formed by heme A3 and copper B.</text>
</comment>
<evidence type="ECO:0000313" key="7">
    <source>
        <dbReference type="EMBL" id="BAZ02561.1"/>
    </source>
</evidence>
<dbReference type="SUPFAM" id="SSF81442">
    <property type="entry name" value="Cytochrome c oxidase subunit I-like"/>
    <property type="match status" value="1"/>
</dbReference>
<dbReference type="GO" id="GO:0022904">
    <property type="term" value="P:respiratory electron transport chain"/>
    <property type="evidence" value="ECO:0007669"/>
    <property type="project" value="TreeGrafter"/>
</dbReference>
<feature type="transmembrane region" description="Helical" evidence="5">
    <location>
        <begin position="39"/>
        <end position="63"/>
    </location>
</feature>
<dbReference type="GO" id="GO:0004129">
    <property type="term" value="F:cytochrome-c oxidase activity"/>
    <property type="evidence" value="ECO:0007669"/>
    <property type="project" value="InterPro"/>
</dbReference>
<keyword evidence="5" id="KW-0472">Membrane</keyword>
<feature type="compositionally biased region" description="Polar residues" evidence="4">
    <location>
        <begin position="1"/>
        <end position="11"/>
    </location>
</feature>
<keyword evidence="2" id="KW-0249">Electron transport</keyword>
<evidence type="ECO:0000256" key="1">
    <source>
        <dbReference type="ARBA" id="ARBA00022660"/>
    </source>
</evidence>
<keyword evidence="1" id="KW-0679">Respiratory chain</keyword>
<feature type="domain" description="Cytochrome oxidase subunit I profile" evidence="6">
    <location>
        <begin position="18"/>
        <end position="105"/>
    </location>
</feature>
<dbReference type="Pfam" id="PF00115">
    <property type="entry name" value="COX1"/>
    <property type="match status" value="1"/>
</dbReference>
<evidence type="ECO:0000259" key="6">
    <source>
        <dbReference type="PROSITE" id="PS50855"/>
    </source>
</evidence>
<dbReference type="InterPro" id="IPR036927">
    <property type="entry name" value="Cyt_c_oxase-like_su1_sf"/>
</dbReference>
<dbReference type="GO" id="GO:0020037">
    <property type="term" value="F:heme binding"/>
    <property type="evidence" value="ECO:0007669"/>
    <property type="project" value="InterPro"/>
</dbReference>
<keyword evidence="5" id="KW-0812">Transmembrane</keyword>
<accession>A0A1Z4NA25</accession>
<name>A0A1Z4NA25_9CYAN</name>
<gene>
    <name evidence="7" type="ORF">NIES37_65740</name>
</gene>
<evidence type="ECO:0000256" key="5">
    <source>
        <dbReference type="SAM" id="Phobius"/>
    </source>
</evidence>
<evidence type="ECO:0000256" key="3">
    <source>
        <dbReference type="ARBA" id="ARBA00025218"/>
    </source>
</evidence>
<evidence type="ECO:0000256" key="2">
    <source>
        <dbReference type="ARBA" id="ARBA00022982"/>
    </source>
</evidence>
<proteinExistence type="predicted"/>